<organism evidence="2 3">
    <name type="scientific">Paracidovorax wautersii</name>
    <dbReference type="NCBI Taxonomy" id="1177982"/>
    <lineage>
        <taxon>Bacteria</taxon>
        <taxon>Pseudomonadati</taxon>
        <taxon>Pseudomonadota</taxon>
        <taxon>Betaproteobacteria</taxon>
        <taxon>Burkholderiales</taxon>
        <taxon>Comamonadaceae</taxon>
        <taxon>Paracidovorax</taxon>
    </lineage>
</organism>
<sequence length="222" mass="23868">MTTPTRGASFSRSRRAAHGGQGDTALAAGRPLLGCCGARPRLHPPSLTTDAPENDIPTRGASFPRPRRAAHGGQGDAAVAAGRPLLGCCWAGPLWYPPPLTMDAPKNDIPAWGSSFSRLRRGSLGGLRWRTRGPLPRAASRSFHRWRRPPWRARCRILGGYDDFLVRAPAGRLRPRCGAIADPRGLHHACRCTPLRHSAAAHGGGRLHSHALARHGQHAAHP</sequence>
<feature type="region of interest" description="Disordered" evidence="1">
    <location>
        <begin position="39"/>
        <end position="75"/>
    </location>
</feature>
<evidence type="ECO:0000313" key="3">
    <source>
        <dbReference type="Proteomes" id="UP001267710"/>
    </source>
</evidence>
<accession>A0ABU1I7D0</accession>
<feature type="region of interest" description="Disordered" evidence="1">
    <location>
        <begin position="1"/>
        <end position="24"/>
    </location>
</feature>
<reference evidence="2 3" key="1">
    <citation type="submission" date="2023-08" db="EMBL/GenBank/DDBJ databases">
        <title>Functional and genomic diversity of the sorghum phyllosphere microbiome.</title>
        <authorList>
            <person name="Shade A."/>
        </authorList>
    </citation>
    <scope>NUCLEOTIDE SEQUENCE [LARGE SCALE GENOMIC DNA]</scope>
    <source>
        <strain evidence="2 3">SORGH_AS_0335</strain>
    </source>
</reference>
<gene>
    <name evidence="2" type="ORF">QE399_000806</name>
</gene>
<comment type="caution">
    <text evidence="2">The sequence shown here is derived from an EMBL/GenBank/DDBJ whole genome shotgun (WGS) entry which is preliminary data.</text>
</comment>
<name>A0ABU1I7D0_9BURK</name>
<dbReference type="Proteomes" id="UP001267710">
    <property type="component" value="Unassembled WGS sequence"/>
</dbReference>
<keyword evidence="3" id="KW-1185">Reference proteome</keyword>
<evidence type="ECO:0000313" key="2">
    <source>
        <dbReference type="EMBL" id="MDR6213117.1"/>
    </source>
</evidence>
<proteinExistence type="predicted"/>
<feature type="compositionally biased region" description="Low complexity" evidence="1">
    <location>
        <begin position="1"/>
        <end position="11"/>
    </location>
</feature>
<feature type="compositionally biased region" description="Basic residues" evidence="1">
    <location>
        <begin position="205"/>
        <end position="222"/>
    </location>
</feature>
<feature type="region of interest" description="Disordered" evidence="1">
    <location>
        <begin position="201"/>
        <end position="222"/>
    </location>
</feature>
<dbReference type="EMBL" id="JAVIZX010000001">
    <property type="protein sequence ID" value="MDR6213117.1"/>
    <property type="molecule type" value="Genomic_DNA"/>
</dbReference>
<evidence type="ECO:0000256" key="1">
    <source>
        <dbReference type="SAM" id="MobiDB-lite"/>
    </source>
</evidence>
<protein>
    <submittedName>
        <fullName evidence="2">Uncharacterized protein</fullName>
    </submittedName>
</protein>